<dbReference type="GO" id="GO:0008270">
    <property type="term" value="F:zinc ion binding"/>
    <property type="evidence" value="ECO:0007669"/>
    <property type="project" value="InterPro"/>
</dbReference>
<reference evidence="5 6" key="1">
    <citation type="submission" date="2021-12" db="EMBL/GenBank/DDBJ databases">
        <title>High titer production of polyol ester of fatty acids by Rhodotorula paludigena BS15 towards product separation-free biomass refinery.</title>
        <authorList>
            <person name="Mano J."/>
            <person name="Ono H."/>
            <person name="Tanaka T."/>
            <person name="Naito K."/>
            <person name="Sushida H."/>
            <person name="Ike M."/>
            <person name="Tokuyasu K."/>
            <person name="Kitaoka M."/>
        </authorList>
    </citation>
    <scope>NUCLEOTIDE SEQUENCE [LARGE SCALE GENOMIC DNA]</scope>
    <source>
        <strain evidence="5 6">BS15</strain>
    </source>
</reference>
<feature type="domain" description="Xylanolytic transcriptional activator regulatory" evidence="4">
    <location>
        <begin position="319"/>
        <end position="543"/>
    </location>
</feature>
<proteinExistence type="predicted"/>
<feature type="compositionally biased region" description="Low complexity" evidence="3">
    <location>
        <begin position="176"/>
        <end position="192"/>
    </location>
</feature>
<protein>
    <recommendedName>
        <fullName evidence="4">Xylanolytic transcriptional activator regulatory domain-containing protein</fullName>
    </recommendedName>
</protein>
<evidence type="ECO:0000256" key="3">
    <source>
        <dbReference type="SAM" id="MobiDB-lite"/>
    </source>
</evidence>
<dbReference type="PANTHER" id="PTHR31001:SF90">
    <property type="entry name" value="CENTROMERE DNA-BINDING PROTEIN COMPLEX CBF3 SUBUNIT B"/>
    <property type="match status" value="1"/>
</dbReference>
<dbReference type="Proteomes" id="UP001342314">
    <property type="component" value="Unassembled WGS sequence"/>
</dbReference>
<keyword evidence="2" id="KW-0539">Nucleus</keyword>
<evidence type="ECO:0000259" key="4">
    <source>
        <dbReference type="Pfam" id="PF04082"/>
    </source>
</evidence>
<gene>
    <name evidence="5" type="ORF">Rhopal_004344-T1</name>
</gene>
<evidence type="ECO:0000256" key="1">
    <source>
        <dbReference type="ARBA" id="ARBA00004123"/>
    </source>
</evidence>
<feature type="region of interest" description="Disordered" evidence="3">
    <location>
        <begin position="172"/>
        <end position="212"/>
    </location>
</feature>
<accession>A0AAV5GM88</accession>
<dbReference type="GO" id="GO:0005634">
    <property type="term" value="C:nucleus"/>
    <property type="evidence" value="ECO:0007669"/>
    <property type="project" value="UniProtKB-SubCell"/>
</dbReference>
<name>A0AAV5GM88_9BASI</name>
<feature type="compositionally biased region" description="Basic and acidic residues" evidence="3">
    <location>
        <begin position="233"/>
        <end position="246"/>
    </location>
</feature>
<comment type="caution">
    <text evidence="5">The sequence shown here is derived from an EMBL/GenBank/DDBJ whole genome shotgun (WGS) entry which is preliminary data.</text>
</comment>
<keyword evidence="6" id="KW-1185">Reference proteome</keyword>
<evidence type="ECO:0000256" key="2">
    <source>
        <dbReference type="ARBA" id="ARBA00023242"/>
    </source>
</evidence>
<feature type="compositionally biased region" description="Gly residues" evidence="3">
    <location>
        <begin position="33"/>
        <end position="49"/>
    </location>
</feature>
<dbReference type="InterPro" id="IPR007219">
    <property type="entry name" value="XnlR_reg_dom"/>
</dbReference>
<sequence>MPPRMQQRRPSSASVDITVGGPSGLSPPPSGAGASGGAAGAGSHTGGADGAAAGPSTDLASRPSEAGPIKEKKKLQRPSWSCIKRNKVHLCRLEQDDETGFVQPASLAPTAAPASSHGSARLATATEYEAIARNVNIVRQRLFHLERAVQAFVPQPDRLDPQGQPMWGIDLDLMQSTTPPSSSFSTPALGGPRPLPPTSLPSAAGSSAAPARDNEVEAAVTLEFLALGRDSKESHFSRQELRRPPSEEAEESAAPGTSPAMVDGSITDAPRVELASIASPARPLVPSSVLPDVLTSTRYIDYSLDKVLWQHGGVHAGQFRQECAEFYSWGEQREKKVNQAWLALYYALLCVAVKHMTEDDAQAYNLSANAQSALAKQFFDAAVDALHRSHFLLKHSIYAVQAINLFAVSCQDVGESDLIATLLAAGIRIAQHLRLHLFGPDTEWDAKRRRNGIDPNSPRGVKGLIEREIRKRVWYGLLTEDWISLHGRRAYAVSPAHFTTPLPLNCTDEDLSSGHIVNRAQDEPTPASKTILLYKVADHTRRFFEHIHSSKRLDYAYCLEADRALRSVILDGPSYLKADTGVEGHPPWAAWFRNYWVISISHKLLVVHRMFAAPASGAQDERQSHSRRVTIEAARSIIQQLARRPRASTQAYWTLPYHTMSAATTIMLDIFQSPEDPDVPHKRVEVQHALHELQQLAPGSHIAARGVSLLTTLLAEEARHRADAGGNLAAPSGAMPGALDGQRQFDGMAKRIAGSSGLPVISPSITSTTTPFFVPTTSTALPSTSLPDYASLAAQSVPSLSAAPLSQEALEALFQGLGGGSSFAHESIAGGDPSLSLLLSGNGTSGEPTLAGDGPTVDYWRMLNAGPLEGGFEFAGLGDDHAFPGGSAIDGLERSSDWAAWA</sequence>
<dbReference type="AlphaFoldDB" id="A0AAV5GM88"/>
<dbReference type="Pfam" id="PF04082">
    <property type="entry name" value="Fungal_trans"/>
    <property type="match status" value="1"/>
</dbReference>
<organism evidence="5 6">
    <name type="scientific">Rhodotorula paludigena</name>
    <dbReference type="NCBI Taxonomy" id="86838"/>
    <lineage>
        <taxon>Eukaryota</taxon>
        <taxon>Fungi</taxon>
        <taxon>Dikarya</taxon>
        <taxon>Basidiomycota</taxon>
        <taxon>Pucciniomycotina</taxon>
        <taxon>Microbotryomycetes</taxon>
        <taxon>Sporidiobolales</taxon>
        <taxon>Sporidiobolaceae</taxon>
        <taxon>Rhodotorula</taxon>
    </lineage>
</organism>
<feature type="region of interest" description="Disordered" evidence="3">
    <location>
        <begin position="1"/>
        <end position="78"/>
    </location>
</feature>
<dbReference type="InterPro" id="IPR050613">
    <property type="entry name" value="Sec_Metabolite_Reg"/>
</dbReference>
<feature type="compositionally biased region" description="Low complexity" evidence="3">
    <location>
        <begin position="200"/>
        <end position="211"/>
    </location>
</feature>
<dbReference type="GO" id="GO:0006351">
    <property type="term" value="P:DNA-templated transcription"/>
    <property type="evidence" value="ECO:0007669"/>
    <property type="project" value="InterPro"/>
</dbReference>
<dbReference type="GO" id="GO:0003677">
    <property type="term" value="F:DNA binding"/>
    <property type="evidence" value="ECO:0007669"/>
    <property type="project" value="InterPro"/>
</dbReference>
<feature type="region of interest" description="Disordered" evidence="3">
    <location>
        <begin position="233"/>
        <end position="264"/>
    </location>
</feature>
<evidence type="ECO:0000313" key="5">
    <source>
        <dbReference type="EMBL" id="GJN91323.1"/>
    </source>
</evidence>
<comment type="subcellular location">
    <subcellularLocation>
        <location evidence="1">Nucleus</location>
    </subcellularLocation>
</comment>
<dbReference type="EMBL" id="BQKY01000008">
    <property type="protein sequence ID" value="GJN91323.1"/>
    <property type="molecule type" value="Genomic_DNA"/>
</dbReference>
<evidence type="ECO:0000313" key="6">
    <source>
        <dbReference type="Proteomes" id="UP001342314"/>
    </source>
</evidence>
<dbReference type="PANTHER" id="PTHR31001">
    <property type="entry name" value="UNCHARACTERIZED TRANSCRIPTIONAL REGULATORY PROTEIN"/>
    <property type="match status" value="1"/>
</dbReference>
<dbReference type="CDD" id="cd12148">
    <property type="entry name" value="fungal_TF_MHR"/>
    <property type="match status" value="1"/>
</dbReference>